<dbReference type="EMBL" id="MU003768">
    <property type="protein sequence ID" value="KAF2725146.1"/>
    <property type="molecule type" value="Genomic_DNA"/>
</dbReference>
<protein>
    <submittedName>
        <fullName evidence="1">Uncharacterized protein</fullName>
    </submittedName>
</protein>
<gene>
    <name evidence="1" type="ORF">K431DRAFT_281117</name>
</gene>
<evidence type="ECO:0000313" key="2">
    <source>
        <dbReference type="Proteomes" id="UP000799441"/>
    </source>
</evidence>
<proteinExistence type="predicted"/>
<dbReference type="OrthoDB" id="3850897at2759"/>
<accession>A0A9P4UTV7</accession>
<dbReference type="Proteomes" id="UP000799441">
    <property type="component" value="Unassembled WGS sequence"/>
</dbReference>
<sequence length="153" mass="16697">MAVRPTISRTIVPSEDELRRRIFVNASVLFPHSVTQALDGNQSFEIVYGTWPHPSTGKKKTSSSEPPYEYALLVRRNPSGDFTPLMRGNGWSTSAAWSLALNGLLDVTSAAIHRKFANMPCPSLESAEELPNYEKAAATGEIRGDSTCEANKG</sequence>
<reference evidence="1" key="1">
    <citation type="journal article" date="2020" name="Stud. Mycol.">
        <title>101 Dothideomycetes genomes: a test case for predicting lifestyles and emergence of pathogens.</title>
        <authorList>
            <person name="Haridas S."/>
            <person name="Albert R."/>
            <person name="Binder M."/>
            <person name="Bloem J."/>
            <person name="Labutti K."/>
            <person name="Salamov A."/>
            <person name="Andreopoulos B."/>
            <person name="Baker S."/>
            <person name="Barry K."/>
            <person name="Bills G."/>
            <person name="Bluhm B."/>
            <person name="Cannon C."/>
            <person name="Castanera R."/>
            <person name="Culley D."/>
            <person name="Daum C."/>
            <person name="Ezra D."/>
            <person name="Gonzalez J."/>
            <person name="Henrissat B."/>
            <person name="Kuo A."/>
            <person name="Liang C."/>
            <person name="Lipzen A."/>
            <person name="Lutzoni F."/>
            <person name="Magnuson J."/>
            <person name="Mondo S."/>
            <person name="Nolan M."/>
            <person name="Ohm R."/>
            <person name="Pangilinan J."/>
            <person name="Park H.-J."/>
            <person name="Ramirez L."/>
            <person name="Alfaro M."/>
            <person name="Sun H."/>
            <person name="Tritt A."/>
            <person name="Yoshinaga Y."/>
            <person name="Zwiers L.-H."/>
            <person name="Turgeon B."/>
            <person name="Goodwin S."/>
            <person name="Spatafora J."/>
            <person name="Crous P."/>
            <person name="Grigoriev I."/>
        </authorList>
    </citation>
    <scope>NUCLEOTIDE SEQUENCE</scope>
    <source>
        <strain evidence="1">CBS 116435</strain>
    </source>
</reference>
<dbReference type="AlphaFoldDB" id="A0A9P4UTV7"/>
<evidence type="ECO:0000313" key="1">
    <source>
        <dbReference type="EMBL" id="KAF2725146.1"/>
    </source>
</evidence>
<name>A0A9P4UTV7_9PEZI</name>
<comment type="caution">
    <text evidence="1">The sequence shown here is derived from an EMBL/GenBank/DDBJ whole genome shotgun (WGS) entry which is preliminary data.</text>
</comment>
<keyword evidence="2" id="KW-1185">Reference proteome</keyword>
<organism evidence="1 2">
    <name type="scientific">Polychaeton citri CBS 116435</name>
    <dbReference type="NCBI Taxonomy" id="1314669"/>
    <lineage>
        <taxon>Eukaryota</taxon>
        <taxon>Fungi</taxon>
        <taxon>Dikarya</taxon>
        <taxon>Ascomycota</taxon>
        <taxon>Pezizomycotina</taxon>
        <taxon>Dothideomycetes</taxon>
        <taxon>Dothideomycetidae</taxon>
        <taxon>Capnodiales</taxon>
        <taxon>Capnodiaceae</taxon>
        <taxon>Polychaeton</taxon>
    </lineage>
</organism>